<reference evidence="2" key="2">
    <citation type="submission" date="2019-12" db="EMBL/GenBank/DDBJ databases">
        <authorList>
            <person name="Studholme D.J."/>
            <person name="Sarris P."/>
        </authorList>
    </citation>
    <scope>NUCLEOTIDE SEQUENCE</scope>
    <source>
        <strain evidence="2">PFS-1207/04</strain>
        <tissue evidence="2">Leaf</tissue>
    </source>
</reference>
<dbReference type="Proteomes" id="UP000266723">
    <property type="component" value="Unassembled WGS sequence"/>
</dbReference>
<reference evidence="2 3" key="3">
    <citation type="journal article" date="2020" name="BMC Genomics">
        <title>Intraspecific diversification of the crop wild relative Brassica cretica Lam. using demographic model selection.</title>
        <authorList>
            <person name="Kioukis A."/>
            <person name="Michalopoulou V.A."/>
            <person name="Briers L."/>
            <person name="Pirintsos S."/>
            <person name="Studholme D.J."/>
            <person name="Pavlidis P."/>
            <person name="Sarris P.F."/>
        </authorList>
    </citation>
    <scope>NUCLEOTIDE SEQUENCE [LARGE SCALE GENOMIC DNA]</scope>
    <source>
        <strain evidence="3">cv. PFS-1207/04</strain>
        <strain evidence="2">PFS-1207/04</strain>
    </source>
</reference>
<evidence type="ECO:0000313" key="2">
    <source>
        <dbReference type="EMBL" id="KAF3552126.1"/>
    </source>
</evidence>
<protein>
    <submittedName>
        <fullName evidence="1">Uncharacterized protein</fullName>
    </submittedName>
</protein>
<name>A0A8S9HPG7_BRACR</name>
<organism evidence="1">
    <name type="scientific">Brassica cretica</name>
    <name type="common">Mustard</name>
    <dbReference type="NCBI Taxonomy" id="69181"/>
    <lineage>
        <taxon>Eukaryota</taxon>
        <taxon>Viridiplantae</taxon>
        <taxon>Streptophyta</taxon>
        <taxon>Embryophyta</taxon>
        <taxon>Tracheophyta</taxon>
        <taxon>Spermatophyta</taxon>
        <taxon>Magnoliopsida</taxon>
        <taxon>eudicotyledons</taxon>
        <taxon>Gunneridae</taxon>
        <taxon>Pentapetalae</taxon>
        <taxon>rosids</taxon>
        <taxon>malvids</taxon>
        <taxon>Brassicales</taxon>
        <taxon>Brassicaceae</taxon>
        <taxon>Brassiceae</taxon>
        <taxon>Brassica</taxon>
    </lineage>
</organism>
<dbReference type="EMBL" id="QGKY02001250">
    <property type="protein sequence ID" value="KAF2561031.1"/>
    <property type="molecule type" value="Genomic_DNA"/>
</dbReference>
<evidence type="ECO:0000313" key="1">
    <source>
        <dbReference type="EMBL" id="KAF2561031.1"/>
    </source>
</evidence>
<gene>
    <name evidence="2" type="ORF">DY000_02009119</name>
    <name evidence="1" type="ORF">F2Q70_00016691</name>
</gene>
<accession>A0A8S9HPG7</accession>
<proteinExistence type="predicted"/>
<evidence type="ECO:0000313" key="3">
    <source>
        <dbReference type="Proteomes" id="UP000266723"/>
    </source>
</evidence>
<comment type="caution">
    <text evidence="1">The sequence shown here is derived from an EMBL/GenBank/DDBJ whole genome shotgun (WGS) entry which is preliminary data.</text>
</comment>
<keyword evidence="3" id="KW-1185">Reference proteome</keyword>
<dbReference type="EMBL" id="QGKV02000832">
    <property type="protein sequence ID" value="KAF3552126.1"/>
    <property type="molecule type" value="Genomic_DNA"/>
</dbReference>
<dbReference type="AlphaFoldDB" id="A0A8S9HPG7"/>
<reference evidence="1" key="1">
    <citation type="submission" date="2019-12" db="EMBL/GenBank/DDBJ databases">
        <title>Genome sequencing and annotation of Brassica cretica.</title>
        <authorList>
            <person name="Studholme D.J."/>
            <person name="Sarris P.F."/>
        </authorList>
    </citation>
    <scope>NUCLEOTIDE SEQUENCE</scope>
    <source>
        <strain evidence="1">PFS-102/07</strain>
        <tissue evidence="1">Leaf</tissue>
    </source>
</reference>
<sequence length="68" mass="7913">MDGRKTVPIGSQAENDRELLPSRMRLRLVGNVKLNWMQAELRLRTLDTNMERLGAKLIVGVETRRRRP</sequence>